<dbReference type="EMBL" id="OU503054">
    <property type="protein sequence ID" value="CAI9782845.1"/>
    <property type="molecule type" value="Genomic_DNA"/>
</dbReference>
<feature type="signal peptide" evidence="1">
    <location>
        <begin position="1"/>
        <end position="21"/>
    </location>
</feature>
<keyword evidence="3" id="KW-1185">Reference proteome</keyword>
<dbReference type="PANTHER" id="PTHR14927">
    <property type="entry name" value="NUCLEOLAR PROTEIN 10"/>
    <property type="match status" value="1"/>
</dbReference>
<organism evidence="2 3">
    <name type="scientific">Fraxinus pennsylvanica</name>
    <dbReference type="NCBI Taxonomy" id="56036"/>
    <lineage>
        <taxon>Eukaryota</taxon>
        <taxon>Viridiplantae</taxon>
        <taxon>Streptophyta</taxon>
        <taxon>Embryophyta</taxon>
        <taxon>Tracheophyta</taxon>
        <taxon>Spermatophyta</taxon>
        <taxon>Magnoliopsida</taxon>
        <taxon>eudicotyledons</taxon>
        <taxon>Gunneridae</taxon>
        <taxon>Pentapetalae</taxon>
        <taxon>asterids</taxon>
        <taxon>lamiids</taxon>
        <taxon>Lamiales</taxon>
        <taxon>Oleaceae</taxon>
        <taxon>Oleeae</taxon>
        <taxon>Fraxinus</taxon>
    </lineage>
</organism>
<gene>
    <name evidence="2" type="ORF">FPE_LOCUS30275</name>
</gene>
<accession>A0AAD2ECK8</accession>
<dbReference type="GO" id="GO:0000462">
    <property type="term" value="P:maturation of SSU-rRNA from tricistronic rRNA transcript (SSU-rRNA, 5.8S rRNA, LSU-rRNA)"/>
    <property type="evidence" value="ECO:0007669"/>
    <property type="project" value="TreeGrafter"/>
</dbReference>
<sequence>MLDLVAAVALLVATTVDLVYPGVTAPPPGSLPRSEELSVKIQDLRFETATTRIKVTPDGEYLIASGIYPPQIKVYELKELSLKFERHFVFEIINFQLCLSPC</sequence>
<dbReference type="InterPro" id="IPR011045">
    <property type="entry name" value="N2O_reductase_N"/>
</dbReference>
<evidence type="ECO:0000313" key="2">
    <source>
        <dbReference type="EMBL" id="CAI9782845.1"/>
    </source>
</evidence>
<name>A0AAD2ECK8_9LAMI</name>
<keyword evidence="1" id="KW-0732">Signal</keyword>
<dbReference type="GO" id="GO:0030686">
    <property type="term" value="C:90S preribosome"/>
    <property type="evidence" value="ECO:0007669"/>
    <property type="project" value="TreeGrafter"/>
</dbReference>
<dbReference type="GO" id="GO:0032040">
    <property type="term" value="C:small-subunit processome"/>
    <property type="evidence" value="ECO:0007669"/>
    <property type="project" value="TreeGrafter"/>
</dbReference>
<reference evidence="2" key="1">
    <citation type="submission" date="2023-05" db="EMBL/GenBank/DDBJ databases">
        <authorList>
            <person name="Huff M."/>
        </authorList>
    </citation>
    <scope>NUCLEOTIDE SEQUENCE</scope>
</reference>
<dbReference type="AlphaFoldDB" id="A0AAD2ECK8"/>
<evidence type="ECO:0000313" key="3">
    <source>
        <dbReference type="Proteomes" id="UP000834106"/>
    </source>
</evidence>
<evidence type="ECO:0000256" key="1">
    <source>
        <dbReference type="SAM" id="SignalP"/>
    </source>
</evidence>
<proteinExistence type="predicted"/>
<dbReference type="PANTHER" id="PTHR14927:SF0">
    <property type="entry name" value="NUCLEOLAR PROTEIN 10"/>
    <property type="match status" value="1"/>
</dbReference>
<feature type="chain" id="PRO_5042110712" evidence="1">
    <location>
        <begin position="22"/>
        <end position="102"/>
    </location>
</feature>
<dbReference type="SUPFAM" id="SSF50974">
    <property type="entry name" value="Nitrous oxide reductase, N-terminal domain"/>
    <property type="match status" value="1"/>
</dbReference>
<dbReference type="InterPro" id="IPR040382">
    <property type="entry name" value="NOL10/Enp2"/>
</dbReference>
<protein>
    <submittedName>
        <fullName evidence="2">Uncharacterized protein</fullName>
    </submittedName>
</protein>
<dbReference type="Proteomes" id="UP000834106">
    <property type="component" value="Chromosome 19"/>
</dbReference>